<reference evidence="2 3" key="1">
    <citation type="submission" date="2020-04" db="EMBL/GenBank/DDBJ databases">
        <title>Rhizobium bacterial biofertilizers improve the content of phenolic compounds of Lactuca sativa L. under non-saline and saline-stress conditions.</title>
        <authorList>
            <person name="Ayuso-Calles M."/>
            <person name="Garcia-Estevez I."/>
            <person name="Jimenez-Gomez A."/>
            <person name="Flores-Felix J.D."/>
            <person name="Escribano-Bailon M."/>
            <person name="Rivas R."/>
        </authorList>
    </citation>
    <scope>NUCLEOTIDE SEQUENCE [LARGE SCALE GENOMIC DNA]</scope>
    <source>
        <strain evidence="2 3">GPTR02</strain>
    </source>
</reference>
<protein>
    <submittedName>
        <fullName evidence="2">SocA family protein</fullName>
    </submittedName>
</protein>
<comment type="caution">
    <text evidence="2">The sequence shown here is derived from an EMBL/GenBank/DDBJ whole genome shotgun (WGS) entry which is preliminary data.</text>
</comment>
<proteinExistence type="predicted"/>
<dbReference type="InterPro" id="IPR025272">
    <property type="entry name" value="SocA_Panacea"/>
</dbReference>
<accession>A0A7Y2RB08</accession>
<evidence type="ECO:0000313" key="2">
    <source>
        <dbReference type="EMBL" id="NNH67522.1"/>
    </source>
</evidence>
<dbReference type="Pfam" id="PF13274">
    <property type="entry name" value="SocA_Panacea"/>
    <property type="match status" value="1"/>
</dbReference>
<name>A0A7Y2RB08_9HYPH</name>
<dbReference type="EMBL" id="JABEQY010000041">
    <property type="protein sequence ID" value="NNH67522.1"/>
    <property type="molecule type" value="Genomic_DNA"/>
</dbReference>
<dbReference type="AlphaFoldDB" id="A0A7Y2RB08"/>
<sequence>MATVRDAVAYLVANYPHKDELSKARVTKMVYLADWKAAIDHGRQITDIKWRFHHFGPYVDDVYRAAVDDPALHVKQEVNVYGNLKERIELVDPKTTVRLHDWEKTIFNHVISETKPMHWDGFIKLVYSTYPILSGVRGAPLDLIASARAYREIGSALRAGRR</sequence>
<dbReference type="Proteomes" id="UP000530654">
    <property type="component" value="Unassembled WGS sequence"/>
</dbReference>
<feature type="domain" description="Antitoxin SocA-like Panacea" evidence="1">
    <location>
        <begin position="27"/>
        <end position="128"/>
    </location>
</feature>
<evidence type="ECO:0000259" key="1">
    <source>
        <dbReference type="Pfam" id="PF13274"/>
    </source>
</evidence>
<evidence type="ECO:0000313" key="3">
    <source>
        <dbReference type="Proteomes" id="UP000530654"/>
    </source>
</evidence>
<gene>
    <name evidence="2" type="ORF">HLI17_30425</name>
</gene>
<organism evidence="2 3">
    <name type="scientific">Rhizobium laguerreae</name>
    <dbReference type="NCBI Taxonomy" id="1076926"/>
    <lineage>
        <taxon>Bacteria</taxon>
        <taxon>Pseudomonadati</taxon>
        <taxon>Pseudomonadota</taxon>
        <taxon>Alphaproteobacteria</taxon>
        <taxon>Hyphomicrobiales</taxon>
        <taxon>Rhizobiaceae</taxon>
        <taxon>Rhizobium/Agrobacterium group</taxon>
        <taxon>Rhizobium</taxon>
    </lineage>
</organism>
<dbReference type="RefSeq" id="WP_170282689.1">
    <property type="nucleotide sequence ID" value="NZ_JABEQY010000041.1"/>
</dbReference>